<protein>
    <submittedName>
        <fullName evidence="1">Uncharacterized protein</fullName>
    </submittedName>
</protein>
<reference evidence="1 2" key="1">
    <citation type="submission" date="2019-04" db="EMBL/GenBank/DDBJ databases">
        <authorList>
            <consortium name="Wellcome Sanger Institute Data Sharing"/>
        </authorList>
    </citation>
    <scope>NUCLEOTIDE SEQUENCE [LARGE SCALE GENOMIC DNA]</scope>
</reference>
<dbReference type="GeneTree" id="ENSGT00940000182397"/>
<name>A0A8C9SCS1_SCLFO</name>
<evidence type="ECO:0000313" key="2">
    <source>
        <dbReference type="Proteomes" id="UP000694397"/>
    </source>
</evidence>
<dbReference type="Ensembl" id="ENSSFOT00015030887.2">
    <property type="protein sequence ID" value="ENSSFOP00015030539.2"/>
    <property type="gene ID" value="ENSSFOG00015019590.2"/>
</dbReference>
<organism evidence="1 2">
    <name type="scientific">Scleropages formosus</name>
    <name type="common">Asian bonytongue</name>
    <name type="synonym">Osteoglossum formosum</name>
    <dbReference type="NCBI Taxonomy" id="113540"/>
    <lineage>
        <taxon>Eukaryota</taxon>
        <taxon>Metazoa</taxon>
        <taxon>Chordata</taxon>
        <taxon>Craniata</taxon>
        <taxon>Vertebrata</taxon>
        <taxon>Euteleostomi</taxon>
        <taxon>Actinopterygii</taxon>
        <taxon>Neopterygii</taxon>
        <taxon>Teleostei</taxon>
        <taxon>Osteoglossocephala</taxon>
        <taxon>Osteoglossomorpha</taxon>
        <taxon>Osteoglossiformes</taxon>
        <taxon>Osteoglossidae</taxon>
        <taxon>Scleropages</taxon>
    </lineage>
</organism>
<keyword evidence="2" id="KW-1185">Reference proteome</keyword>
<sequence>MVCQYVNYTSSLVPELFLDTLLFPSQAESGEPSASAEGAVANGGVMANGLNPGVLSSIILNGQAQLAQVCPWTAVVVQPPGVAIGQVAVPLVANGALQQGGALPVAPSLLGFPQLQPANGGAPLLAILPQGNMVGGMQTPAMNPSQTVQVVLGTWYPIGFVVDGGSMLLMLLTCFSHLLLWVQIWPEHCLCSFDRFSHILVKWQH</sequence>
<dbReference type="AlphaFoldDB" id="A0A8C9SCS1"/>
<reference evidence="1" key="2">
    <citation type="submission" date="2025-08" db="UniProtKB">
        <authorList>
            <consortium name="Ensembl"/>
        </authorList>
    </citation>
    <scope>IDENTIFICATION</scope>
</reference>
<dbReference type="Proteomes" id="UP000694397">
    <property type="component" value="Chromosome 16"/>
</dbReference>
<proteinExistence type="predicted"/>
<accession>A0A8C9SCS1</accession>
<evidence type="ECO:0000313" key="1">
    <source>
        <dbReference type="Ensembl" id="ENSSFOP00015030539.2"/>
    </source>
</evidence>
<reference evidence="1" key="3">
    <citation type="submission" date="2025-09" db="UniProtKB">
        <authorList>
            <consortium name="Ensembl"/>
        </authorList>
    </citation>
    <scope>IDENTIFICATION</scope>
</reference>